<dbReference type="Proteomes" id="UP000003835">
    <property type="component" value="Unassembled WGS sequence"/>
</dbReference>
<name>B4VR08_9CYAN</name>
<gene>
    <name evidence="2" type="ORF">MC7420_6432</name>
</gene>
<dbReference type="EMBL" id="DS989848">
    <property type="protein sequence ID" value="EDX75777.1"/>
    <property type="molecule type" value="Genomic_DNA"/>
</dbReference>
<dbReference type="STRING" id="118168.MC7420_6432"/>
<evidence type="ECO:0000256" key="1">
    <source>
        <dbReference type="SAM" id="SignalP"/>
    </source>
</evidence>
<organism evidence="2 3">
    <name type="scientific">Coleofasciculus chthonoplastes PCC 7420</name>
    <dbReference type="NCBI Taxonomy" id="118168"/>
    <lineage>
        <taxon>Bacteria</taxon>
        <taxon>Bacillati</taxon>
        <taxon>Cyanobacteriota</taxon>
        <taxon>Cyanophyceae</taxon>
        <taxon>Coleofasciculales</taxon>
        <taxon>Coleofasciculaceae</taxon>
        <taxon>Coleofasciculus</taxon>
    </lineage>
</organism>
<accession>B4VR08</accession>
<dbReference type="AlphaFoldDB" id="B4VR08"/>
<evidence type="ECO:0000313" key="2">
    <source>
        <dbReference type="EMBL" id="EDX75777.1"/>
    </source>
</evidence>
<reference evidence="2 3" key="1">
    <citation type="submission" date="2008-07" db="EMBL/GenBank/DDBJ databases">
        <authorList>
            <person name="Tandeau de Marsac N."/>
            <person name="Ferriera S."/>
            <person name="Johnson J."/>
            <person name="Kravitz S."/>
            <person name="Beeson K."/>
            <person name="Sutton G."/>
            <person name="Rogers Y.-H."/>
            <person name="Friedman R."/>
            <person name="Frazier M."/>
            <person name="Venter J.C."/>
        </authorList>
    </citation>
    <scope>NUCLEOTIDE SEQUENCE [LARGE SCALE GENOMIC DNA]</scope>
    <source>
        <strain evidence="2 3">PCC 7420</strain>
    </source>
</reference>
<dbReference type="HOGENOM" id="CLU_540663_0_0_3"/>
<keyword evidence="1" id="KW-0732">Signal</keyword>
<keyword evidence="3" id="KW-1185">Reference proteome</keyword>
<proteinExistence type="predicted"/>
<feature type="chain" id="PRO_5002825323" evidence="1">
    <location>
        <begin position="27"/>
        <end position="493"/>
    </location>
</feature>
<sequence>MHYSSLLVLLSLSLSFPLLSPSTAKAQDTIAQSSFAPGFWRPAEQLVQEQLNLINRIEGAFYSPNVYQVEATRSQLFLHLGKVERFLNSQYRIPQFLCNNGTPDPDVPAPLTLPQRQVYCNLYVSTQKLEPMVDLLDMRLPMLAGLAAPSTIPLDDQRPGLRLNLATPLRPEFAPVPDFPEPEPPVLGMPTKRPLTDYQRQPLQPAIAPPEAVTQTLLAAREQLLPTLPAFPDSARIIDPGVYSVIPTQSTLGLLPLEPQRYADFLEQSNTGIARIFLAESYQPDPNKLRNRLQSPLPQPFPLTTGVESATDSVPSLALEIENGNFTISLQGLDYGFIVNLGDVSLDELDANLNTIPTLTPEQRDLFLNYRPPNDVEALQIDQRRFYTGKDGIGFVPPLSPPAAIGSEVKLNNTYLVRLIQFQLPEAVLEGEPISRAQRRYLPEILNTPSSDVIVAFQPVHQRLDGSYTVLWCLLYRFSDPQIENLAEYVDLE</sequence>
<dbReference type="eggNOG" id="ENOG502Z9VW">
    <property type="taxonomic scope" value="Bacteria"/>
</dbReference>
<feature type="signal peptide" evidence="1">
    <location>
        <begin position="1"/>
        <end position="26"/>
    </location>
</feature>
<evidence type="ECO:0000313" key="3">
    <source>
        <dbReference type="Proteomes" id="UP000003835"/>
    </source>
</evidence>
<protein>
    <submittedName>
        <fullName evidence="2">Uncharacterized protein</fullName>
    </submittedName>
</protein>